<comment type="caution">
    <text evidence="3">The sequence shown here is derived from an EMBL/GenBank/DDBJ whole genome shotgun (WGS) entry which is preliminary data.</text>
</comment>
<dbReference type="Gene3D" id="2.120.10.30">
    <property type="entry name" value="TolB, C-terminal domain"/>
    <property type="match status" value="1"/>
</dbReference>
<dbReference type="PANTHER" id="PTHR19328:SF75">
    <property type="entry name" value="ALDOSE SUGAR DEHYDROGENASE YLII"/>
    <property type="match status" value="1"/>
</dbReference>
<accession>A0A844ZJ05</accession>
<dbReference type="AlphaFoldDB" id="A0A844ZJ05"/>
<evidence type="ECO:0000313" key="3">
    <source>
        <dbReference type="EMBL" id="MXO87765.1"/>
    </source>
</evidence>
<dbReference type="OrthoDB" id="9770043at2"/>
<dbReference type="Pfam" id="PF07995">
    <property type="entry name" value="GSDH"/>
    <property type="match status" value="1"/>
</dbReference>
<dbReference type="InterPro" id="IPR011042">
    <property type="entry name" value="6-blade_b-propeller_TolB-like"/>
</dbReference>
<dbReference type="RefSeq" id="WP_160589721.1">
    <property type="nucleotide sequence ID" value="NZ_BAAAFP010000002.1"/>
</dbReference>
<dbReference type="PANTHER" id="PTHR19328">
    <property type="entry name" value="HEDGEHOG-INTERACTING PROTEIN"/>
    <property type="match status" value="1"/>
</dbReference>
<keyword evidence="1" id="KW-0732">Signal</keyword>
<dbReference type="SUPFAM" id="SSF50952">
    <property type="entry name" value="Soluble quinoprotein glucose dehydrogenase"/>
    <property type="match status" value="1"/>
</dbReference>
<evidence type="ECO:0000313" key="4">
    <source>
        <dbReference type="Proteomes" id="UP000435243"/>
    </source>
</evidence>
<dbReference type="Proteomes" id="UP000435243">
    <property type="component" value="Unassembled WGS sequence"/>
</dbReference>
<feature type="chain" id="PRO_5032641172" evidence="1">
    <location>
        <begin position="21"/>
        <end position="406"/>
    </location>
</feature>
<protein>
    <submittedName>
        <fullName evidence="3">PQQ-dependent sugar dehydrogenase</fullName>
    </submittedName>
</protein>
<organism evidence="3 4">
    <name type="scientific">Alteraurantiacibacter aestuarii</name>
    <dbReference type="NCBI Taxonomy" id="650004"/>
    <lineage>
        <taxon>Bacteria</taxon>
        <taxon>Pseudomonadati</taxon>
        <taxon>Pseudomonadota</taxon>
        <taxon>Alphaproteobacteria</taxon>
        <taxon>Sphingomonadales</taxon>
        <taxon>Erythrobacteraceae</taxon>
        <taxon>Alteraurantiacibacter</taxon>
    </lineage>
</organism>
<feature type="signal peptide" evidence="1">
    <location>
        <begin position="1"/>
        <end position="20"/>
    </location>
</feature>
<keyword evidence="4" id="KW-1185">Reference proteome</keyword>
<proteinExistence type="predicted"/>
<evidence type="ECO:0000259" key="2">
    <source>
        <dbReference type="Pfam" id="PF07995"/>
    </source>
</evidence>
<reference evidence="3 4" key="1">
    <citation type="submission" date="2019-12" db="EMBL/GenBank/DDBJ databases">
        <title>Genomic-based taxomic classification of the family Erythrobacteraceae.</title>
        <authorList>
            <person name="Xu L."/>
        </authorList>
    </citation>
    <scope>NUCLEOTIDE SEQUENCE [LARGE SCALE GENOMIC DNA]</scope>
    <source>
        <strain evidence="3 4">JCM 16339</strain>
    </source>
</reference>
<dbReference type="InterPro" id="IPR011041">
    <property type="entry name" value="Quinoprot_gluc/sorb_DH_b-prop"/>
</dbReference>
<dbReference type="EMBL" id="WTYY01000002">
    <property type="protein sequence ID" value="MXO87765.1"/>
    <property type="molecule type" value="Genomic_DNA"/>
</dbReference>
<feature type="domain" description="Glucose/Sorbosone dehydrogenase" evidence="2">
    <location>
        <begin position="59"/>
        <end position="401"/>
    </location>
</feature>
<evidence type="ECO:0000256" key="1">
    <source>
        <dbReference type="SAM" id="SignalP"/>
    </source>
</evidence>
<gene>
    <name evidence="3" type="ORF">GRI32_03330</name>
</gene>
<sequence>MKRRSALVALALLSPAAALAQQPPPVGISPVTLAAEPYHFDTAEVHGIAVSVVAKDFGRPFAMEFLPNGDLLVAERAGNLRIIRAAITPGAVMDTAPIAGMPQPGTSQGNFGLHDLAVDPGFASNGLIYWTWNIPVPNAENPEEPPQQGRLAIMRGRLTADGLSGVTTVFAMEEPGYAGGSRLQVTADGIIWIATGAPFGASGQDMASPHGKVLRINTYGSIPADNPFVGQAGAHPAIYSLGHRDQHGLTIHPANGDVFTAEHGPNGGDEVNLIRAGGNYGWPAYTFGRNYDGTPMGVPMQGEGITDPLLLWQPSIAPSGLLFYTGAAFPAWQGNLFIGSARRGEINFTGGLERIVFNDQFGELRRERLLTQLHQRIRDVVQGPDGLIYVLTDGNENAVLRIAPGE</sequence>
<dbReference type="InterPro" id="IPR012938">
    <property type="entry name" value="Glc/Sorbosone_DH"/>
</dbReference>
<name>A0A844ZJ05_9SPHN</name>